<evidence type="ECO:0000313" key="5">
    <source>
        <dbReference type="EMBL" id="OWV32992.1"/>
    </source>
</evidence>
<sequence length="812" mass="86469">MVRLLAASALATQGASTMAQDAPESDAGELTEAAAAAADPIIITGTRLRGSVDSDIPPDIELGEEAVASYGASSIEDLLDAIAPQTGSARGRGGGGRPIILLNGQRISGFRELRDLPPEAIERVQVFPEELALEYGYRPDQRVVNFILKDNFAQLTGEVEAAFPTGGGFAEGEVETTYTRITGGGRLNVDLEYRPSSSLTEAERGIVQESAGDLDLADEGEFRTLVAESDTVELNANWSGQLSEATSLTLSGEFSHDESRSLLGLADVDLTIPADSPFARTDEPEEISRLLPASGALTRESRSDDVAVGGVMNGRLDEYRWSLTANYSRSASETETEREAGTDALTAVVAAGDPAVDPFDPDLGSGLLPTVDTSESVNQTVDLNGNISGAPLLLPAGELRTSLTAGYNWLGIDSESVTNGTAAAADLGRSVVFARANMDIPLTSVREGVLDAVGDISVNGNLGYSELSDFGGLYEYGYGLRWEPVDGLSFLASVIGEEAAPSVSQLGDPIEVTPNVTTFDLATGKTVRIDRTTGGNPDLLAESRRDLKLTLNWSPGGERDRQVTVEYIRNHSEDVTSSFPLLTPAIETAFPDRVTRDASGQLVALDARPITLSEVDAERLRYGFSLRGEFDQEEERGRGRGGPPMPGSGPSGGRWSVSAYHTWSLDETVLIRPGLDELDLLNGDVIGGGTPTARHNVEVEGGVFWNGMGLRADATYTGTSEIAGSGLPGSSDLFFGDLLTVDLRAFYNFESNEGLIEDVPFLKGARMSLSVDNLFGGIRRVEDETGAVPLSYQPGYLDPEGRMIEIEFRKRF</sequence>
<accession>A0A219B3M7</accession>
<protein>
    <recommendedName>
        <fullName evidence="7">TonB-dependent receptor</fullName>
    </recommendedName>
</protein>
<dbReference type="PANTHER" id="PTHR47234:SF1">
    <property type="entry name" value="TONB-DEPENDENT RECEPTOR"/>
    <property type="match status" value="1"/>
</dbReference>
<dbReference type="SUPFAM" id="SSF56935">
    <property type="entry name" value="Porins"/>
    <property type="match status" value="1"/>
</dbReference>
<feature type="region of interest" description="Disordered" evidence="4">
    <location>
        <begin position="631"/>
        <end position="653"/>
    </location>
</feature>
<dbReference type="InterPro" id="IPR036942">
    <property type="entry name" value="Beta-barrel_TonB_sf"/>
</dbReference>
<keyword evidence="2" id="KW-0472">Membrane</keyword>
<dbReference type="RefSeq" id="WP_088711782.1">
    <property type="nucleotide sequence ID" value="NZ_NFZT01000001.1"/>
</dbReference>
<evidence type="ECO:0000256" key="3">
    <source>
        <dbReference type="ARBA" id="ARBA00023237"/>
    </source>
</evidence>
<evidence type="ECO:0000313" key="6">
    <source>
        <dbReference type="Proteomes" id="UP000198462"/>
    </source>
</evidence>
<dbReference type="OrthoDB" id="7224136at2"/>
<proteinExistence type="predicted"/>
<dbReference type="Gene3D" id="2.170.130.10">
    <property type="entry name" value="TonB-dependent receptor, plug domain"/>
    <property type="match status" value="1"/>
</dbReference>
<dbReference type="PANTHER" id="PTHR47234">
    <property type="match status" value="1"/>
</dbReference>
<comment type="caution">
    <text evidence="5">The sequence shown here is derived from an EMBL/GenBank/DDBJ whole genome shotgun (WGS) entry which is preliminary data.</text>
</comment>
<comment type="subcellular location">
    <subcellularLocation>
        <location evidence="1">Cell outer membrane</location>
    </subcellularLocation>
</comment>
<dbReference type="Proteomes" id="UP000198462">
    <property type="component" value="Unassembled WGS sequence"/>
</dbReference>
<dbReference type="InterPro" id="IPR037066">
    <property type="entry name" value="Plug_dom_sf"/>
</dbReference>
<keyword evidence="3" id="KW-0998">Cell outer membrane</keyword>
<name>A0A219B3M7_9SPHN</name>
<gene>
    <name evidence="5" type="ORF">B5C34_05635</name>
</gene>
<evidence type="ECO:0000256" key="4">
    <source>
        <dbReference type="SAM" id="MobiDB-lite"/>
    </source>
</evidence>
<evidence type="ECO:0000256" key="1">
    <source>
        <dbReference type="ARBA" id="ARBA00004442"/>
    </source>
</evidence>
<evidence type="ECO:0000256" key="2">
    <source>
        <dbReference type="ARBA" id="ARBA00023136"/>
    </source>
</evidence>
<dbReference type="Gene3D" id="2.40.170.20">
    <property type="entry name" value="TonB-dependent receptor, beta-barrel domain"/>
    <property type="match status" value="1"/>
</dbReference>
<dbReference type="EMBL" id="NFZT01000001">
    <property type="protein sequence ID" value="OWV32992.1"/>
    <property type="molecule type" value="Genomic_DNA"/>
</dbReference>
<dbReference type="GO" id="GO:0009279">
    <property type="term" value="C:cell outer membrane"/>
    <property type="evidence" value="ECO:0007669"/>
    <property type="project" value="UniProtKB-SubCell"/>
</dbReference>
<keyword evidence="6" id="KW-1185">Reference proteome</keyword>
<reference evidence="6" key="1">
    <citation type="submission" date="2017-05" db="EMBL/GenBank/DDBJ databases">
        <authorList>
            <person name="Lin X."/>
        </authorList>
    </citation>
    <scope>NUCLEOTIDE SEQUENCE [LARGE SCALE GENOMIC DNA]</scope>
    <source>
        <strain evidence="6">JLT2012</strain>
    </source>
</reference>
<organism evidence="5 6">
    <name type="scientific">Pacificimonas flava</name>
    <dbReference type="NCBI Taxonomy" id="1234595"/>
    <lineage>
        <taxon>Bacteria</taxon>
        <taxon>Pseudomonadati</taxon>
        <taxon>Pseudomonadota</taxon>
        <taxon>Alphaproteobacteria</taxon>
        <taxon>Sphingomonadales</taxon>
        <taxon>Sphingosinicellaceae</taxon>
        <taxon>Pacificimonas</taxon>
    </lineage>
</organism>
<dbReference type="AlphaFoldDB" id="A0A219B3M7"/>
<evidence type="ECO:0008006" key="7">
    <source>
        <dbReference type="Google" id="ProtNLM"/>
    </source>
</evidence>